<evidence type="ECO:0000259" key="1">
    <source>
        <dbReference type="Pfam" id="PF23571"/>
    </source>
</evidence>
<dbReference type="GO" id="GO:0005737">
    <property type="term" value="C:cytoplasm"/>
    <property type="evidence" value="ECO:0007669"/>
    <property type="project" value="TreeGrafter"/>
</dbReference>
<dbReference type="OrthoDB" id="5678283at2"/>
<gene>
    <name evidence="3" type="ORF">EFY79_16910</name>
</gene>
<dbReference type="PANTHER" id="PTHR31901:SF9">
    <property type="entry name" value="GH3 DOMAIN-CONTAINING PROTEIN"/>
    <property type="match status" value="1"/>
</dbReference>
<dbReference type="GO" id="GO:0016881">
    <property type="term" value="F:acid-amino acid ligase activity"/>
    <property type="evidence" value="ECO:0007669"/>
    <property type="project" value="TreeGrafter"/>
</dbReference>
<evidence type="ECO:0000313" key="3">
    <source>
        <dbReference type="EMBL" id="RNI33990.1"/>
    </source>
</evidence>
<dbReference type="InterPro" id="IPR004993">
    <property type="entry name" value="GH3"/>
</dbReference>
<dbReference type="Pfam" id="PF03321">
    <property type="entry name" value="GH3"/>
    <property type="match status" value="1"/>
</dbReference>
<dbReference type="InterPro" id="IPR055378">
    <property type="entry name" value="GH3_C"/>
</dbReference>
<dbReference type="InterPro" id="IPR055377">
    <property type="entry name" value="GH3_M"/>
</dbReference>
<dbReference type="Proteomes" id="UP000267223">
    <property type="component" value="Unassembled WGS sequence"/>
</dbReference>
<dbReference type="InterPro" id="IPR042099">
    <property type="entry name" value="ANL_N_sf"/>
</dbReference>
<keyword evidence="4" id="KW-1185">Reference proteome</keyword>
<dbReference type="PANTHER" id="PTHR31901">
    <property type="entry name" value="GH3 DOMAIN-CONTAINING PROTEIN"/>
    <property type="match status" value="1"/>
</dbReference>
<dbReference type="EMBL" id="RJJR01000015">
    <property type="protein sequence ID" value="RNI33990.1"/>
    <property type="molecule type" value="Genomic_DNA"/>
</dbReference>
<accession>A0A3M9N865</accession>
<protein>
    <recommendedName>
        <fullName evidence="5">GH3 auxin-responsive promoter</fullName>
    </recommendedName>
</protein>
<dbReference type="Pfam" id="PF23572">
    <property type="entry name" value="GH3_C"/>
    <property type="match status" value="1"/>
</dbReference>
<dbReference type="RefSeq" id="WP_123121930.1">
    <property type="nucleotide sequence ID" value="NZ_RJJR01000015.1"/>
</dbReference>
<evidence type="ECO:0000313" key="4">
    <source>
        <dbReference type="Proteomes" id="UP000267223"/>
    </source>
</evidence>
<dbReference type="Gene3D" id="3.40.50.12780">
    <property type="entry name" value="N-terminal domain of ligase-like"/>
    <property type="match status" value="1"/>
</dbReference>
<evidence type="ECO:0008006" key="5">
    <source>
        <dbReference type="Google" id="ProtNLM"/>
    </source>
</evidence>
<dbReference type="Pfam" id="PF23571">
    <property type="entry name" value="GH3_M"/>
    <property type="match status" value="1"/>
</dbReference>
<dbReference type="AlphaFoldDB" id="A0A3M9N865"/>
<feature type="domain" description="GH3 middle" evidence="1">
    <location>
        <begin position="297"/>
        <end position="363"/>
    </location>
</feature>
<name>A0A3M9N865_9BACT</name>
<organism evidence="3 4">
    <name type="scientific">Hanamia caeni</name>
    <dbReference type="NCBI Taxonomy" id="2294116"/>
    <lineage>
        <taxon>Bacteria</taxon>
        <taxon>Pseudomonadati</taxon>
        <taxon>Bacteroidota</taxon>
        <taxon>Chitinophagia</taxon>
        <taxon>Chitinophagales</taxon>
        <taxon>Chitinophagaceae</taxon>
        <taxon>Hanamia</taxon>
    </lineage>
</organism>
<evidence type="ECO:0000259" key="2">
    <source>
        <dbReference type="Pfam" id="PF23572"/>
    </source>
</evidence>
<feature type="domain" description="GH3 C-terminal" evidence="2">
    <location>
        <begin position="381"/>
        <end position="488"/>
    </location>
</feature>
<sequence length="500" mass="57697">MNLFQGVKYFYFKNIYFKKYIKMVHHNRYATAECQEIVFNHLIAKAANTEFGKEHSFRQIKTYNDFRNKVPIRTYEQMLPYTERIFKGTKDVLWPGSPEWFAKSSGTTGSPKYLPVTANHLNCTQFAARYMIANLVDQFGSTDFIGGKVYYQADPQVFELKNGFNCASISAIKSAGMPRWAKLFALPGEKVNSIPDLNEKLKRTIEALLQQPVKAAVALPVWLSQLLIEMEKTTGKKFKEHFPLFKILFLSGMNYEPYENFIREQMGGDIFLMENYTATEGNFAYQCLPGKKGMELICNQGIFYEFIALDNEGMMEAERIRLDQVELNKQYVMVISNTSGLWAYRMNDVISFVSVAPYRLCVTGRLGEIFSPFGEHVMPLQAERALAAACKITNTSMVDFTILPGFDYENGHHYVCYIEFETAEADVKSFAEILHRALAEENSYYDEFKRAGILLTPEIIFLKKGFFKSYYKAKTVQHKIRHLINDPELISCFKNFHKNY</sequence>
<proteinExistence type="predicted"/>
<comment type="caution">
    <text evidence="3">The sequence shown here is derived from an EMBL/GenBank/DDBJ whole genome shotgun (WGS) entry which is preliminary data.</text>
</comment>
<reference evidence="3 4" key="1">
    <citation type="submission" date="2018-11" db="EMBL/GenBank/DDBJ databases">
        <title>Draft genome sequence of Ferruginibacter sp. BO-59.</title>
        <authorList>
            <person name="Im W.T."/>
        </authorList>
    </citation>
    <scope>NUCLEOTIDE SEQUENCE [LARGE SCALE GENOMIC DNA]</scope>
    <source>
        <strain evidence="3 4">BO-59</strain>
    </source>
</reference>